<feature type="domain" description="Mos1 transposase HTH" evidence="1">
    <location>
        <begin position="9"/>
        <end position="53"/>
    </location>
</feature>
<reference evidence="2" key="2">
    <citation type="submission" date="2017-10" db="EMBL/GenBank/DDBJ databases">
        <title>Ladona fulva Genome sequencing and assembly.</title>
        <authorList>
            <person name="Murali S."/>
            <person name="Richards S."/>
            <person name="Bandaranaike D."/>
            <person name="Bellair M."/>
            <person name="Blankenburg K."/>
            <person name="Chao H."/>
            <person name="Dinh H."/>
            <person name="Doddapaneni H."/>
            <person name="Dugan-Rocha S."/>
            <person name="Elkadiri S."/>
            <person name="Gnanaolivu R."/>
            <person name="Hernandez B."/>
            <person name="Skinner E."/>
            <person name="Javaid M."/>
            <person name="Lee S."/>
            <person name="Li M."/>
            <person name="Ming W."/>
            <person name="Munidasa M."/>
            <person name="Muniz J."/>
            <person name="Nguyen L."/>
            <person name="Hughes D."/>
            <person name="Osuji N."/>
            <person name="Pu L.-L."/>
            <person name="Puazo M."/>
            <person name="Qu C."/>
            <person name="Quiroz J."/>
            <person name="Raj R."/>
            <person name="Weissenberger G."/>
            <person name="Xin Y."/>
            <person name="Zou X."/>
            <person name="Han Y."/>
            <person name="Worley K."/>
            <person name="Muzny D."/>
            <person name="Gibbs R."/>
        </authorList>
    </citation>
    <scope>NUCLEOTIDE SEQUENCE</scope>
    <source>
        <strain evidence="2">Sampled in the wild</strain>
    </source>
</reference>
<dbReference type="InterPro" id="IPR041426">
    <property type="entry name" value="Mos1_HTH"/>
</dbReference>
<reference evidence="2" key="1">
    <citation type="submission" date="2013-04" db="EMBL/GenBank/DDBJ databases">
        <authorList>
            <person name="Qu J."/>
            <person name="Murali S.C."/>
            <person name="Bandaranaike D."/>
            <person name="Bellair M."/>
            <person name="Blankenburg K."/>
            <person name="Chao H."/>
            <person name="Dinh H."/>
            <person name="Doddapaneni H."/>
            <person name="Downs B."/>
            <person name="Dugan-Rocha S."/>
            <person name="Elkadiri S."/>
            <person name="Gnanaolivu R.D."/>
            <person name="Hernandez B."/>
            <person name="Javaid M."/>
            <person name="Jayaseelan J.C."/>
            <person name="Lee S."/>
            <person name="Li M."/>
            <person name="Ming W."/>
            <person name="Munidasa M."/>
            <person name="Muniz J."/>
            <person name="Nguyen L."/>
            <person name="Ongeri F."/>
            <person name="Osuji N."/>
            <person name="Pu L.-L."/>
            <person name="Puazo M."/>
            <person name="Qu C."/>
            <person name="Quiroz J."/>
            <person name="Raj R."/>
            <person name="Weissenberger G."/>
            <person name="Xin Y."/>
            <person name="Zou X."/>
            <person name="Han Y."/>
            <person name="Richards S."/>
            <person name="Worley K."/>
            <person name="Muzny D."/>
            <person name="Gibbs R."/>
        </authorList>
    </citation>
    <scope>NUCLEOTIDE SEQUENCE</scope>
    <source>
        <strain evidence="2">Sampled in the wild</strain>
    </source>
</reference>
<gene>
    <name evidence="2" type="ORF">J437_LFUL003599</name>
</gene>
<dbReference type="AlphaFoldDB" id="A0A8K0KN78"/>
<name>A0A8K0KN78_LADFU</name>
<evidence type="ECO:0000313" key="3">
    <source>
        <dbReference type="Proteomes" id="UP000792457"/>
    </source>
</evidence>
<keyword evidence="3" id="KW-1185">Reference proteome</keyword>
<dbReference type="Pfam" id="PF17906">
    <property type="entry name" value="HTH_48"/>
    <property type="match status" value="1"/>
</dbReference>
<dbReference type="EMBL" id="KZ308899">
    <property type="protein sequence ID" value="KAG8235318.1"/>
    <property type="molecule type" value="Genomic_DNA"/>
</dbReference>
<proteinExistence type="predicted"/>
<dbReference type="InterPro" id="IPR052709">
    <property type="entry name" value="Transposase-MT_Hybrid"/>
</dbReference>
<evidence type="ECO:0000259" key="1">
    <source>
        <dbReference type="Pfam" id="PF17906"/>
    </source>
</evidence>
<sequence>MMESSLKQRYAIKFCSKQKKSLEETHILIVQAYRDSALSYSQVSRWLKAFKEGQEEVVNKPCTGWLSTSTTNDNLACVRNLLNSDHWLSVQMIAETLNIPKTFVQELVTDKFDMRKVCAKLAPKLLTDNQKNHWVTIKTEILKRPNPPTVWTWLRLTSFSS</sequence>
<dbReference type="PANTHER" id="PTHR46060">
    <property type="entry name" value="MARINER MOS1 TRANSPOSASE-LIKE PROTEIN"/>
    <property type="match status" value="1"/>
</dbReference>
<evidence type="ECO:0000313" key="2">
    <source>
        <dbReference type="EMBL" id="KAG8235318.1"/>
    </source>
</evidence>
<dbReference type="OrthoDB" id="6118231at2759"/>
<dbReference type="Gene3D" id="1.10.10.1450">
    <property type="match status" value="1"/>
</dbReference>
<dbReference type="Proteomes" id="UP000792457">
    <property type="component" value="Unassembled WGS sequence"/>
</dbReference>
<comment type="caution">
    <text evidence="2">The sequence shown here is derived from an EMBL/GenBank/DDBJ whole genome shotgun (WGS) entry which is preliminary data.</text>
</comment>
<accession>A0A8K0KN78</accession>
<dbReference type="PANTHER" id="PTHR46060:SF1">
    <property type="entry name" value="MARINER MOS1 TRANSPOSASE-LIKE PROTEIN"/>
    <property type="match status" value="1"/>
</dbReference>
<organism evidence="2 3">
    <name type="scientific">Ladona fulva</name>
    <name type="common">Scarce chaser dragonfly</name>
    <name type="synonym">Libellula fulva</name>
    <dbReference type="NCBI Taxonomy" id="123851"/>
    <lineage>
        <taxon>Eukaryota</taxon>
        <taxon>Metazoa</taxon>
        <taxon>Ecdysozoa</taxon>
        <taxon>Arthropoda</taxon>
        <taxon>Hexapoda</taxon>
        <taxon>Insecta</taxon>
        <taxon>Pterygota</taxon>
        <taxon>Palaeoptera</taxon>
        <taxon>Odonata</taxon>
        <taxon>Epiprocta</taxon>
        <taxon>Anisoptera</taxon>
        <taxon>Libelluloidea</taxon>
        <taxon>Libellulidae</taxon>
        <taxon>Ladona</taxon>
    </lineage>
</organism>
<protein>
    <recommendedName>
        <fullName evidence="1">Mos1 transposase HTH domain-containing protein</fullName>
    </recommendedName>
</protein>